<dbReference type="RefSeq" id="WP_042227831.1">
    <property type="nucleotide sequence ID" value="NZ_CP026520.1"/>
</dbReference>
<proteinExistence type="predicted"/>
<feature type="transmembrane region" description="Helical" evidence="2">
    <location>
        <begin position="325"/>
        <end position="348"/>
    </location>
</feature>
<keyword evidence="2" id="KW-0472">Membrane</keyword>
<keyword evidence="2" id="KW-1133">Transmembrane helix</keyword>
<dbReference type="InterPro" id="IPR036259">
    <property type="entry name" value="MFS_trans_sf"/>
</dbReference>
<dbReference type="Pfam" id="PF07690">
    <property type="entry name" value="MFS_1"/>
    <property type="match status" value="1"/>
</dbReference>
<feature type="transmembrane region" description="Helical" evidence="2">
    <location>
        <begin position="388"/>
        <end position="410"/>
    </location>
</feature>
<feature type="transmembrane region" description="Helical" evidence="2">
    <location>
        <begin position="84"/>
        <end position="108"/>
    </location>
</feature>
<dbReference type="SUPFAM" id="SSF103473">
    <property type="entry name" value="MFS general substrate transporter"/>
    <property type="match status" value="1"/>
</dbReference>
<keyword evidence="6" id="KW-1185">Reference proteome</keyword>
<comment type="subcellular location">
    <subcellularLocation>
        <location evidence="1">Cell membrane</location>
        <topology evidence="1">Multi-pass membrane protein</topology>
    </subcellularLocation>
</comment>
<sequence length="414" mass="45006">MNVHASQVYLRLKFGLALANSVMFTTYAVYFIQTLGLTPLQLLLVGTVLELTVLLFEGITGVVADTYGRRKSVILGMFVMSGSFFLEGSVIGAGAVVPVISLFVWVLISEAIRGFGETFLSGADTAWFVDEVGEEHAGPVFMRAKRWTLTAALFGIGISVGLSTLAANLPFLAGGLLYAVLGVYLLLHMKETKFVRQERPPGSGPWTELKSTWLTGAREISSRPILLMMLAVTVFSGAASEGYDRLWEAHLLKEIKFPAELPISAALWFGLISVLTILLSMLAMWIAEKRLDTTDERIVFKSMFVLTALRIAAVLSFAFSPNFGWALVSLLAVGVIGTVSAPLFETWLNLNIESRARATVLSMMSQSDALGQTAGGPFVGWIGNRLSVRASLTTAAVLLLPILFVFGRVLRKRQ</sequence>
<dbReference type="EMBL" id="JAMDMJ010000033">
    <property type="protein sequence ID" value="MCY9598635.1"/>
    <property type="molecule type" value="Genomic_DNA"/>
</dbReference>
<protein>
    <submittedName>
        <fullName evidence="4">MFS transporter</fullName>
    </submittedName>
</protein>
<feature type="transmembrane region" description="Helical" evidence="2">
    <location>
        <begin position="171"/>
        <end position="189"/>
    </location>
</feature>
<evidence type="ECO:0000256" key="1">
    <source>
        <dbReference type="ARBA" id="ARBA00004651"/>
    </source>
</evidence>
<evidence type="ECO:0000313" key="3">
    <source>
        <dbReference type="EMBL" id="MCY9598635.1"/>
    </source>
</evidence>
<organism evidence="4 5">
    <name type="scientific">Paenibacillus chitinolyticus</name>
    <dbReference type="NCBI Taxonomy" id="79263"/>
    <lineage>
        <taxon>Bacteria</taxon>
        <taxon>Bacillati</taxon>
        <taxon>Bacillota</taxon>
        <taxon>Bacilli</taxon>
        <taxon>Bacillales</taxon>
        <taxon>Paenibacillaceae</taxon>
        <taxon>Paenibacillus</taxon>
    </lineage>
</organism>
<dbReference type="KEGG" id="pchi:PC41400_14060"/>
<feature type="transmembrane region" description="Helical" evidence="2">
    <location>
        <begin position="42"/>
        <end position="64"/>
    </location>
</feature>
<evidence type="ECO:0000313" key="6">
    <source>
        <dbReference type="Proteomes" id="UP001527202"/>
    </source>
</evidence>
<dbReference type="OrthoDB" id="9816124at2"/>
<dbReference type="AlphaFoldDB" id="A0A410WWL9"/>
<feature type="transmembrane region" description="Helical" evidence="2">
    <location>
        <begin position="263"/>
        <end position="286"/>
    </location>
</feature>
<reference evidence="3 6" key="2">
    <citation type="submission" date="2022-05" db="EMBL/GenBank/DDBJ databases">
        <title>Genome Sequencing of Bee-Associated Microbes.</title>
        <authorList>
            <person name="Dunlap C."/>
        </authorList>
    </citation>
    <scope>NUCLEOTIDE SEQUENCE [LARGE SCALE GENOMIC DNA]</scope>
    <source>
        <strain evidence="3 6">NRRL B-23120</strain>
    </source>
</reference>
<keyword evidence="2" id="KW-0812">Transmembrane</keyword>
<reference evidence="4 5" key="1">
    <citation type="submission" date="2018-01" db="EMBL/GenBank/DDBJ databases">
        <title>The whole genome sequencing and assembly of Paenibacillus chitinolyticus KCCM 41400 strain.</title>
        <authorList>
            <person name="Kim J.-Y."/>
            <person name="Park M.-K."/>
            <person name="Lee Y.-J."/>
            <person name="Yi H."/>
            <person name="Bahn Y.-S."/>
            <person name="Kim J.F."/>
            <person name="Lee D.-W."/>
        </authorList>
    </citation>
    <scope>NUCLEOTIDE SEQUENCE [LARGE SCALE GENOMIC DNA]</scope>
    <source>
        <strain evidence="4 5">KCCM 41400</strain>
    </source>
</reference>
<dbReference type="GO" id="GO:0022857">
    <property type="term" value="F:transmembrane transporter activity"/>
    <property type="evidence" value="ECO:0007669"/>
    <property type="project" value="InterPro"/>
</dbReference>
<dbReference type="GO" id="GO:0005886">
    <property type="term" value="C:plasma membrane"/>
    <property type="evidence" value="ECO:0007669"/>
    <property type="project" value="UniProtKB-SubCell"/>
</dbReference>
<dbReference type="Proteomes" id="UP001527202">
    <property type="component" value="Unassembled WGS sequence"/>
</dbReference>
<accession>A0A410WWL9</accession>
<feature type="transmembrane region" description="Helical" evidence="2">
    <location>
        <begin position="12"/>
        <end position="30"/>
    </location>
</feature>
<dbReference type="EMBL" id="CP026520">
    <property type="protein sequence ID" value="QAV18740.1"/>
    <property type="molecule type" value="Genomic_DNA"/>
</dbReference>
<dbReference type="InterPro" id="IPR011701">
    <property type="entry name" value="MFS"/>
</dbReference>
<feature type="transmembrane region" description="Helical" evidence="2">
    <location>
        <begin position="147"/>
        <end position="165"/>
    </location>
</feature>
<dbReference type="Gene3D" id="1.20.1250.20">
    <property type="entry name" value="MFS general substrate transporter like domains"/>
    <property type="match status" value="1"/>
</dbReference>
<dbReference type="InterPro" id="IPR053160">
    <property type="entry name" value="MFS_DHA3_Transporter"/>
</dbReference>
<dbReference type="Proteomes" id="UP000288943">
    <property type="component" value="Chromosome"/>
</dbReference>
<evidence type="ECO:0000313" key="5">
    <source>
        <dbReference type="Proteomes" id="UP000288943"/>
    </source>
</evidence>
<gene>
    <name evidence="3" type="ORF">M5X16_23050</name>
    <name evidence="4" type="ORF">PC41400_14060</name>
</gene>
<dbReference type="PANTHER" id="PTHR23530">
    <property type="entry name" value="TRANSPORT PROTEIN-RELATED"/>
    <property type="match status" value="1"/>
</dbReference>
<dbReference type="GeneID" id="95375936"/>
<name>A0A410WWL9_9BACL</name>
<evidence type="ECO:0000256" key="2">
    <source>
        <dbReference type="SAM" id="Phobius"/>
    </source>
</evidence>
<feature type="transmembrane region" description="Helical" evidence="2">
    <location>
        <begin position="298"/>
        <end position="319"/>
    </location>
</feature>
<dbReference type="PANTHER" id="PTHR23530:SF1">
    <property type="entry name" value="PERMEASE, MAJOR FACILITATOR SUPERFAMILY-RELATED"/>
    <property type="match status" value="1"/>
</dbReference>
<evidence type="ECO:0000313" key="4">
    <source>
        <dbReference type="EMBL" id="QAV18740.1"/>
    </source>
</evidence>